<keyword evidence="5" id="KW-1185">Reference proteome</keyword>
<proteinExistence type="predicted"/>
<evidence type="ECO:0000313" key="4">
    <source>
        <dbReference type="EMBL" id="CBJ34026.1"/>
    </source>
</evidence>
<evidence type="ECO:0000313" key="5">
    <source>
        <dbReference type="Proteomes" id="UP000002630"/>
    </source>
</evidence>
<dbReference type="Pfam" id="PF25344">
    <property type="entry name" value="PH_LRR1"/>
    <property type="match status" value="1"/>
</dbReference>
<feature type="compositionally biased region" description="Polar residues" evidence="2">
    <location>
        <begin position="184"/>
        <end position="193"/>
    </location>
</feature>
<feature type="region of interest" description="Disordered" evidence="2">
    <location>
        <begin position="110"/>
        <end position="257"/>
    </location>
</feature>
<dbReference type="Proteomes" id="UP000002630">
    <property type="component" value="Unassembled WGS sequence"/>
</dbReference>
<feature type="domain" description="PIF1/LRR1 pleckstrin homology" evidence="3">
    <location>
        <begin position="9"/>
        <end position="108"/>
    </location>
</feature>
<dbReference type="InterPro" id="IPR057437">
    <property type="entry name" value="PIF1/LRR1_PH"/>
</dbReference>
<keyword evidence="1" id="KW-0539">Nucleus</keyword>
<evidence type="ECO:0000259" key="3">
    <source>
        <dbReference type="Pfam" id="PF25344"/>
    </source>
</evidence>
<feature type="compositionally biased region" description="Low complexity" evidence="2">
    <location>
        <begin position="112"/>
        <end position="144"/>
    </location>
</feature>
<dbReference type="AlphaFoldDB" id="D7G889"/>
<evidence type="ECO:0000256" key="1">
    <source>
        <dbReference type="ARBA" id="ARBA00023242"/>
    </source>
</evidence>
<dbReference type="EMBL" id="FN649760">
    <property type="protein sequence ID" value="CBJ34026.1"/>
    <property type="molecule type" value="Genomic_DNA"/>
</dbReference>
<name>D7G889_ECTSI</name>
<reference evidence="4 5" key="1">
    <citation type="journal article" date="2010" name="Nature">
        <title>The Ectocarpus genome and the independent evolution of multicellularity in brown algae.</title>
        <authorList>
            <person name="Cock J.M."/>
            <person name="Sterck L."/>
            <person name="Rouze P."/>
            <person name="Scornet D."/>
            <person name="Allen A.E."/>
            <person name="Amoutzias G."/>
            <person name="Anthouard V."/>
            <person name="Artiguenave F."/>
            <person name="Aury J.M."/>
            <person name="Badger J.H."/>
            <person name="Beszteri B."/>
            <person name="Billiau K."/>
            <person name="Bonnet E."/>
            <person name="Bothwell J.H."/>
            <person name="Bowler C."/>
            <person name="Boyen C."/>
            <person name="Brownlee C."/>
            <person name="Carrano C.J."/>
            <person name="Charrier B."/>
            <person name="Cho G.Y."/>
            <person name="Coelho S.M."/>
            <person name="Collen J."/>
            <person name="Corre E."/>
            <person name="Da Silva C."/>
            <person name="Delage L."/>
            <person name="Delaroque N."/>
            <person name="Dittami S.M."/>
            <person name="Doulbeau S."/>
            <person name="Elias M."/>
            <person name="Farnham G."/>
            <person name="Gachon C.M."/>
            <person name="Gschloessl B."/>
            <person name="Heesch S."/>
            <person name="Jabbari K."/>
            <person name="Jubin C."/>
            <person name="Kawai H."/>
            <person name="Kimura K."/>
            <person name="Kloareg B."/>
            <person name="Kupper F.C."/>
            <person name="Lang D."/>
            <person name="Le Bail A."/>
            <person name="Leblanc C."/>
            <person name="Lerouge P."/>
            <person name="Lohr M."/>
            <person name="Lopez P.J."/>
            <person name="Martens C."/>
            <person name="Maumus F."/>
            <person name="Michel G."/>
            <person name="Miranda-Saavedra D."/>
            <person name="Morales J."/>
            <person name="Moreau H."/>
            <person name="Motomura T."/>
            <person name="Nagasato C."/>
            <person name="Napoli C.A."/>
            <person name="Nelson D.R."/>
            <person name="Nyvall-Collen P."/>
            <person name="Peters A.F."/>
            <person name="Pommier C."/>
            <person name="Potin P."/>
            <person name="Poulain J."/>
            <person name="Quesneville H."/>
            <person name="Read B."/>
            <person name="Rensing S.A."/>
            <person name="Ritter A."/>
            <person name="Rousvoal S."/>
            <person name="Samanta M."/>
            <person name="Samson G."/>
            <person name="Schroeder D.C."/>
            <person name="Segurens B."/>
            <person name="Strittmatter M."/>
            <person name="Tonon T."/>
            <person name="Tregear J.W."/>
            <person name="Valentin K."/>
            <person name="von Dassow P."/>
            <person name="Yamagishi T."/>
            <person name="Van de Peer Y."/>
            <person name="Wincker P."/>
        </authorList>
    </citation>
    <scope>NUCLEOTIDE SEQUENCE [LARGE SCALE GENOMIC DNA]</scope>
    <source>
        <strain evidence="5">Ec32 / CCAP1310/4</strain>
    </source>
</reference>
<accession>D7G889</accession>
<dbReference type="InParanoid" id="D7G889"/>
<gene>
    <name evidence="4" type="ORF">Esi_0875_0003</name>
</gene>
<feature type="compositionally biased region" description="Basic and acidic residues" evidence="2">
    <location>
        <begin position="196"/>
        <end position="206"/>
    </location>
</feature>
<evidence type="ECO:0000256" key="2">
    <source>
        <dbReference type="SAM" id="MobiDB-lite"/>
    </source>
</evidence>
<organism evidence="4 5">
    <name type="scientific">Ectocarpus siliculosus</name>
    <name type="common">Brown alga</name>
    <name type="synonym">Conferva siliculosa</name>
    <dbReference type="NCBI Taxonomy" id="2880"/>
    <lineage>
        <taxon>Eukaryota</taxon>
        <taxon>Sar</taxon>
        <taxon>Stramenopiles</taxon>
        <taxon>Ochrophyta</taxon>
        <taxon>PX clade</taxon>
        <taxon>Phaeophyceae</taxon>
        <taxon>Ectocarpales</taxon>
        <taxon>Ectocarpaceae</taxon>
        <taxon>Ectocarpus</taxon>
    </lineage>
</organism>
<protein>
    <recommendedName>
        <fullName evidence="3">PIF1/LRR1 pleckstrin homology domain-containing protein</fullName>
    </recommendedName>
</protein>
<sequence length="299" mass="31657">MSRGCGVVCGVVVVEERDARGSSLGRSRRTGTLVHATPRGTGGGGGSVAVDLVGDAGTETYMFQRGRCKLFRSFVHHGKLTVCTAGMRHQIMLSEADPVQLGELCDTLVGENSSSHTSNTTTNSRRSPGSSTASTTAVRARAQSQPRSHRAPGATGGCTRRRPPTAVVPGRGGTSAGPLAPRSVNANVRSPTGQERGGDSVHQRGDKKGRRMRLPADRPPEAAEEGGVARKSTRKASPKKSVEERGPPREVALSEDQQRAVDLVVGGRSVFFTASTFRGLCLACQPGAHRKEEKWEPLW</sequence>